<organism evidence="1 2">
    <name type="scientific">Rhizobium loti</name>
    <name type="common">Mesorhizobium loti</name>
    <dbReference type="NCBI Taxonomy" id="381"/>
    <lineage>
        <taxon>Bacteria</taxon>
        <taxon>Pseudomonadati</taxon>
        <taxon>Pseudomonadota</taxon>
        <taxon>Alphaproteobacteria</taxon>
        <taxon>Hyphomicrobiales</taxon>
        <taxon>Phyllobacteriaceae</taxon>
        <taxon>Mesorhizobium</taxon>
    </lineage>
</organism>
<evidence type="ECO:0000313" key="2">
    <source>
        <dbReference type="Proteomes" id="UP000245631"/>
    </source>
</evidence>
<name>A0A8E2WCZ5_RHILI</name>
<proteinExistence type="predicted"/>
<dbReference type="AlphaFoldDB" id="A0A8E2WCZ5"/>
<protein>
    <submittedName>
        <fullName evidence="1">Uncharacterized protein</fullName>
    </submittedName>
</protein>
<dbReference type="Proteomes" id="UP000245631">
    <property type="component" value="Unassembled WGS sequence"/>
</dbReference>
<dbReference type="GeneID" id="61052371"/>
<reference evidence="1 2" key="1">
    <citation type="submission" date="2018-05" db="EMBL/GenBank/DDBJ databases">
        <title>Genomic Encyclopedia of Type Strains, Phase IV (KMG-IV): sequencing the most valuable type-strain genomes for metagenomic binning, comparative biology and taxonomic classification.</title>
        <authorList>
            <person name="Goeker M."/>
        </authorList>
    </citation>
    <scope>NUCLEOTIDE SEQUENCE [LARGE SCALE GENOMIC DNA]</scope>
    <source>
        <strain evidence="1 2">DSM 2626</strain>
    </source>
</reference>
<sequence length="196" mass="21065">MDHEILFQGQGYTIARSFSANTLVPYGPAERPNGNMNYGWIDLRGHPERVGEIPEATKSAGLAKLLRVIAAPVSKVMSGGCECAAFDRGLNFGGPRWLVGGFVDVMFMDAERNVDPQNPVDLAGYILNGIGASDTHIIGYEMIIEPLKTFFGRGDCHALMLKPQGYGPDKATAWAAFDYAAAAAADSLGRDRPAQT</sequence>
<evidence type="ECO:0000313" key="1">
    <source>
        <dbReference type="EMBL" id="PWJ91702.1"/>
    </source>
</evidence>
<gene>
    <name evidence="1" type="ORF">C8D77_103400</name>
</gene>
<dbReference type="EMBL" id="QGGH01000003">
    <property type="protein sequence ID" value="PWJ91702.1"/>
    <property type="molecule type" value="Genomic_DNA"/>
</dbReference>
<dbReference type="RefSeq" id="WP_109664476.1">
    <property type="nucleotide sequence ID" value="NZ_QGGH01000003.1"/>
</dbReference>
<accession>A0A8E2WCZ5</accession>
<comment type="caution">
    <text evidence="1">The sequence shown here is derived from an EMBL/GenBank/DDBJ whole genome shotgun (WGS) entry which is preliminary data.</text>
</comment>